<sequence>MHARLVIPERAWRDGETRRLLRNRDISALFRLAHSHGVSQSRIATATGLTQARVSEISNGVRAVTALDVFERIAEGFAMPDDARVLFGLAPKHPAGLDHLGAAGRAEILRIFPSQSTAVDEIRSEAAQAQSIEVLAVRGLGIIGLNDSLLRRTVRAGRTRLRMLLLDPDSAAAVRRVAEIGESEEAFASGIRLALARLRELAEEGSVEVYVYSAFPVWRVIALDDVMYVSAFGDEWEGHESAMYKLAPTPYGALHRGIRRHFEELRRSAHRVI</sequence>
<organism evidence="1 2">
    <name type="scientific">Nocardiopsis rhodophaea</name>
    <dbReference type="NCBI Taxonomy" id="280238"/>
    <lineage>
        <taxon>Bacteria</taxon>
        <taxon>Bacillati</taxon>
        <taxon>Actinomycetota</taxon>
        <taxon>Actinomycetes</taxon>
        <taxon>Streptosporangiales</taxon>
        <taxon>Nocardiopsidaceae</taxon>
        <taxon>Nocardiopsis</taxon>
    </lineage>
</organism>
<reference evidence="1 2" key="1">
    <citation type="journal article" date="2019" name="Int. J. Syst. Evol. Microbiol.">
        <title>The Global Catalogue of Microorganisms (GCM) 10K type strain sequencing project: providing services to taxonomists for standard genome sequencing and annotation.</title>
        <authorList>
            <consortium name="The Broad Institute Genomics Platform"/>
            <consortium name="The Broad Institute Genome Sequencing Center for Infectious Disease"/>
            <person name="Wu L."/>
            <person name="Ma J."/>
        </authorList>
    </citation>
    <scope>NUCLEOTIDE SEQUENCE [LARGE SCALE GENOMIC DNA]</scope>
    <source>
        <strain evidence="1 2">JCM 15313</strain>
    </source>
</reference>
<proteinExistence type="predicted"/>
<evidence type="ECO:0000313" key="2">
    <source>
        <dbReference type="Proteomes" id="UP001501585"/>
    </source>
</evidence>
<dbReference type="SUPFAM" id="SSF47413">
    <property type="entry name" value="lambda repressor-like DNA-binding domains"/>
    <property type="match status" value="1"/>
</dbReference>
<protein>
    <submittedName>
        <fullName evidence="1">Uncharacterized protein</fullName>
    </submittedName>
</protein>
<dbReference type="Proteomes" id="UP001501585">
    <property type="component" value="Unassembled WGS sequence"/>
</dbReference>
<accession>A0ABN2S221</accession>
<gene>
    <name evidence="1" type="ORF">GCM10009799_00220</name>
</gene>
<comment type="caution">
    <text evidence="1">The sequence shown here is derived from an EMBL/GenBank/DDBJ whole genome shotgun (WGS) entry which is preliminary data.</text>
</comment>
<dbReference type="InterPro" id="IPR010982">
    <property type="entry name" value="Lambda_DNA-bd_dom_sf"/>
</dbReference>
<name>A0ABN2S221_9ACTN</name>
<dbReference type="EMBL" id="BAAAPC010000001">
    <property type="protein sequence ID" value="GAA1979029.1"/>
    <property type="molecule type" value="Genomic_DNA"/>
</dbReference>
<keyword evidence="2" id="KW-1185">Reference proteome</keyword>
<evidence type="ECO:0000313" key="1">
    <source>
        <dbReference type="EMBL" id="GAA1979029.1"/>
    </source>
</evidence>